<keyword evidence="6" id="KW-1185">Reference proteome</keyword>
<feature type="modified residue" description="N6-(pyridoxal phosphate)lysine" evidence="3">
    <location>
        <position position="205"/>
    </location>
</feature>
<gene>
    <name evidence="5" type="ORF">SAMN05421639_102300</name>
</gene>
<dbReference type="InterPro" id="IPR000277">
    <property type="entry name" value="Cys/Met-Metab_PyrdxlP-dep_enz"/>
</dbReference>
<dbReference type="OrthoDB" id="9803729at2"/>
<comment type="similarity">
    <text evidence="4">Belongs to the trans-sulfuration enzymes family.</text>
</comment>
<dbReference type="InterPro" id="IPR015421">
    <property type="entry name" value="PyrdxlP-dep_Trfase_major"/>
</dbReference>
<proteinExistence type="inferred from homology"/>
<organism evidence="5 6">
    <name type="scientific">Chryseobacterium shigense</name>
    <dbReference type="NCBI Taxonomy" id="297244"/>
    <lineage>
        <taxon>Bacteria</taxon>
        <taxon>Pseudomonadati</taxon>
        <taxon>Bacteroidota</taxon>
        <taxon>Flavobacteriia</taxon>
        <taxon>Flavobacteriales</taxon>
        <taxon>Weeksellaceae</taxon>
        <taxon>Chryseobacterium group</taxon>
        <taxon>Chryseobacterium</taxon>
    </lineage>
</organism>
<dbReference type="PANTHER" id="PTHR11808:SF80">
    <property type="entry name" value="CYSTATHIONINE GAMMA-LYASE"/>
    <property type="match status" value="1"/>
</dbReference>
<dbReference type="AlphaFoldDB" id="A0A1N7I674"/>
<evidence type="ECO:0000256" key="3">
    <source>
        <dbReference type="PIRSR" id="PIRSR001434-2"/>
    </source>
</evidence>
<protein>
    <submittedName>
        <fullName evidence="5">Methionine-gamma-lyase</fullName>
    </submittedName>
</protein>
<name>A0A1N7I674_9FLAO</name>
<reference evidence="6" key="1">
    <citation type="submission" date="2017-01" db="EMBL/GenBank/DDBJ databases">
        <authorList>
            <person name="Varghese N."/>
            <person name="Submissions S."/>
        </authorList>
    </citation>
    <scope>NUCLEOTIDE SEQUENCE [LARGE SCALE GENOMIC DNA]</scope>
    <source>
        <strain evidence="6">DSM 17126</strain>
    </source>
</reference>
<evidence type="ECO:0000256" key="4">
    <source>
        <dbReference type="RuleBase" id="RU362118"/>
    </source>
</evidence>
<keyword evidence="5" id="KW-0456">Lyase</keyword>
<evidence type="ECO:0000313" key="5">
    <source>
        <dbReference type="EMBL" id="SIS32575.1"/>
    </source>
</evidence>
<comment type="cofactor">
    <cofactor evidence="1 4">
        <name>pyridoxal 5'-phosphate</name>
        <dbReference type="ChEBI" id="CHEBI:597326"/>
    </cofactor>
</comment>
<evidence type="ECO:0000256" key="1">
    <source>
        <dbReference type="ARBA" id="ARBA00001933"/>
    </source>
</evidence>
<dbReference type="GO" id="GO:0030170">
    <property type="term" value="F:pyridoxal phosphate binding"/>
    <property type="evidence" value="ECO:0007669"/>
    <property type="project" value="InterPro"/>
</dbReference>
<sequence length="408" mass="45201">MENFNAANEIQDLQYFGEFGGVNPSISDSSTYTFLSAKTMFDTFEGNAEGCYLYSRHSSPMNLYLAQALAKMENTEAANVTASGMGAITSVLMQVCKSGDHIISSRTIYGGTYAFLKNFLPPFHIDTTFVDISNFESIENAITPNTKVIYCESVSNPLLEVADLRKLSEICKKHNLKLIVDNTFSPLSVSPTLLGADIVIHSLTKFINGSSDTVGGVYCGTQEFINDTKNVNNGACMLLGPTMDSFRSASILKNLRTLHIRMKQHSHNAMYLAERFEKDGLKVSYPGLKSHKDHELMKSMMYEEYGFGGLLTVDAGTTDKANELMEMMQRENLGYLAVSLGFYKTLFSCSGSSTSSEIPEEEREAMGISDGLIRFSIGLDHDIARTYEKMRECMLKTGVLNHETLYIS</sequence>
<keyword evidence="2 3" id="KW-0663">Pyridoxal phosphate</keyword>
<dbReference type="PANTHER" id="PTHR11808">
    <property type="entry name" value="TRANS-SULFURATION ENZYME FAMILY MEMBER"/>
    <property type="match status" value="1"/>
</dbReference>
<dbReference type="SUPFAM" id="SSF53383">
    <property type="entry name" value="PLP-dependent transferases"/>
    <property type="match status" value="1"/>
</dbReference>
<dbReference type="Gene3D" id="3.40.640.10">
    <property type="entry name" value="Type I PLP-dependent aspartate aminotransferase-like (Major domain)"/>
    <property type="match status" value="1"/>
</dbReference>
<dbReference type="Pfam" id="PF01053">
    <property type="entry name" value="Cys_Met_Meta_PP"/>
    <property type="match status" value="1"/>
</dbReference>
<dbReference type="InterPro" id="IPR015422">
    <property type="entry name" value="PyrdxlP-dep_Trfase_small"/>
</dbReference>
<dbReference type="GO" id="GO:0019346">
    <property type="term" value="P:transsulfuration"/>
    <property type="evidence" value="ECO:0007669"/>
    <property type="project" value="InterPro"/>
</dbReference>
<dbReference type="Proteomes" id="UP000186373">
    <property type="component" value="Unassembled WGS sequence"/>
</dbReference>
<dbReference type="RefSeq" id="WP_076505980.1">
    <property type="nucleotide sequence ID" value="NZ_FTNY01000002.1"/>
</dbReference>
<evidence type="ECO:0000313" key="6">
    <source>
        <dbReference type="Proteomes" id="UP000186373"/>
    </source>
</evidence>
<accession>A0A1N7I674</accession>
<dbReference type="GO" id="GO:0016846">
    <property type="term" value="F:carbon-sulfur lyase activity"/>
    <property type="evidence" value="ECO:0007669"/>
    <property type="project" value="TreeGrafter"/>
</dbReference>
<dbReference type="EMBL" id="FTNY01000002">
    <property type="protein sequence ID" value="SIS32575.1"/>
    <property type="molecule type" value="Genomic_DNA"/>
</dbReference>
<dbReference type="InterPro" id="IPR015424">
    <property type="entry name" value="PyrdxlP-dep_Trfase"/>
</dbReference>
<dbReference type="FunFam" id="3.40.640.10:FF:000046">
    <property type="entry name" value="Cystathionine gamma-lyase"/>
    <property type="match status" value="1"/>
</dbReference>
<dbReference type="Gene3D" id="3.90.1150.10">
    <property type="entry name" value="Aspartate Aminotransferase, domain 1"/>
    <property type="match status" value="1"/>
</dbReference>
<dbReference type="PIRSF" id="PIRSF001434">
    <property type="entry name" value="CGS"/>
    <property type="match status" value="1"/>
</dbReference>
<evidence type="ECO:0000256" key="2">
    <source>
        <dbReference type="ARBA" id="ARBA00022898"/>
    </source>
</evidence>
<dbReference type="GO" id="GO:0005737">
    <property type="term" value="C:cytoplasm"/>
    <property type="evidence" value="ECO:0007669"/>
    <property type="project" value="TreeGrafter"/>
</dbReference>